<evidence type="ECO:0000313" key="1">
    <source>
        <dbReference type="EMBL" id="AFZ26461.1"/>
    </source>
</evidence>
<dbReference type="HOGENOM" id="CLU_1270565_0_0_3"/>
<organism evidence="1 2">
    <name type="scientific">Cylindrospermum stagnale PCC 7417</name>
    <dbReference type="NCBI Taxonomy" id="56107"/>
    <lineage>
        <taxon>Bacteria</taxon>
        <taxon>Bacillati</taxon>
        <taxon>Cyanobacteriota</taxon>
        <taxon>Cyanophyceae</taxon>
        <taxon>Nostocales</taxon>
        <taxon>Nostocaceae</taxon>
        <taxon>Cylindrospermum</taxon>
    </lineage>
</organism>
<name>K9X318_9NOST</name>
<protein>
    <recommendedName>
        <fullName evidence="3">Knr4/Smi1-like domain-containing protein</fullName>
    </recommendedName>
</protein>
<dbReference type="AlphaFoldDB" id="K9X318"/>
<dbReference type="OrthoDB" id="4234970at2"/>
<dbReference type="RefSeq" id="WP_015209703.1">
    <property type="nucleotide sequence ID" value="NC_019757.1"/>
</dbReference>
<proteinExistence type="predicted"/>
<gene>
    <name evidence="1" type="ORF">Cylst_4370</name>
</gene>
<dbReference type="EMBL" id="CP003642">
    <property type="protein sequence ID" value="AFZ26461.1"/>
    <property type="molecule type" value="Genomic_DNA"/>
</dbReference>
<dbReference type="KEGG" id="csg:Cylst_4370"/>
<sequence length="217" mass="26137">MNFEQYIQKMQLIFREMEVSEQYDLSYEISRPATDIGEFEEIIAEEHGIDGFHIWEPFKKFYQVTSGFTFRWRYLNSTNENYSTNGMANINLIFLIYEPEEQISGEFNLFAGYRILDFIGDEELEKDNYVAVKFFDDRDEPDLYYYSIDTDSYYKMSIGFEEYMNLLLECRALYPWQELFISDKNFILDSNRIQQFLADIIFLFPDIDISKFCQNIK</sequence>
<evidence type="ECO:0008006" key="3">
    <source>
        <dbReference type="Google" id="ProtNLM"/>
    </source>
</evidence>
<dbReference type="Proteomes" id="UP000010475">
    <property type="component" value="Chromosome"/>
</dbReference>
<keyword evidence="2" id="KW-1185">Reference proteome</keyword>
<reference evidence="1 2" key="1">
    <citation type="submission" date="2012-06" db="EMBL/GenBank/DDBJ databases">
        <title>Finished chromosome of genome of Cylindrospermum stagnale PCC 7417.</title>
        <authorList>
            <consortium name="US DOE Joint Genome Institute"/>
            <person name="Gugger M."/>
            <person name="Coursin T."/>
            <person name="Rippka R."/>
            <person name="Tandeau De Marsac N."/>
            <person name="Huntemann M."/>
            <person name="Wei C.-L."/>
            <person name="Han J."/>
            <person name="Detter J.C."/>
            <person name="Han C."/>
            <person name="Tapia R."/>
            <person name="Chen A."/>
            <person name="Kyrpides N."/>
            <person name="Mavromatis K."/>
            <person name="Markowitz V."/>
            <person name="Szeto E."/>
            <person name="Ivanova N."/>
            <person name="Pagani I."/>
            <person name="Pati A."/>
            <person name="Goodwin L."/>
            <person name="Nordberg H.P."/>
            <person name="Cantor M.N."/>
            <person name="Hua S.X."/>
            <person name="Woyke T."/>
            <person name="Kerfeld C.A."/>
        </authorList>
    </citation>
    <scope>NUCLEOTIDE SEQUENCE [LARGE SCALE GENOMIC DNA]</scope>
    <source>
        <strain evidence="1 2">PCC 7417</strain>
    </source>
</reference>
<evidence type="ECO:0000313" key="2">
    <source>
        <dbReference type="Proteomes" id="UP000010475"/>
    </source>
</evidence>
<accession>K9X318</accession>